<evidence type="ECO:0000313" key="2">
    <source>
        <dbReference type="Proteomes" id="UP000270471"/>
    </source>
</evidence>
<keyword evidence="2" id="KW-1185">Reference proteome</keyword>
<protein>
    <submittedName>
        <fullName evidence="1">Uncharacterized protein</fullName>
    </submittedName>
</protein>
<gene>
    <name evidence="1" type="ORF">CTZ28_03070</name>
</gene>
<organism evidence="1 2">
    <name type="scientific">Streptomyces shenzhenensis</name>
    <dbReference type="NCBI Taxonomy" id="943815"/>
    <lineage>
        <taxon>Bacteria</taxon>
        <taxon>Bacillati</taxon>
        <taxon>Actinomycetota</taxon>
        <taxon>Actinomycetes</taxon>
        <taxon>Kitasatosporales</taxon>
        <taxon>Streptomycetaceae</taxon>
        <taxon>Streptomyces</taxon>
    </lineage>
</organism>
<dbReference type="RefSeq" id="WP_121888074.1">
    <property type="nucleotide sequence ID" value="NZ_PENI01000002.1"/>
</dbReference>
<dbReference type="OrthoDB" id="4305454at2"/>
<dbReference type="AlphaFoldDB" id="A0A3M0IYG5"/>
<comment type="caution">
    <text evidence="1">The sequence shown here is derived from an EMBL/GenBank/DDBJ whole genome shotgun (WGS) entry which is preliminary data.</text>
</comment>
<reference evidence="1 2" key="1">
    <citation type="submission" date="2017-11" db="EMBL/GenBank/DDBJ databases">
        <title>Draft genome of actinobacteria isolated from guarana (Paullinia cupana (Mart.) Ducke.</title>
        <authorList>
            <person name="Siqueira K.A."/>
            <person name="Liotti R.G."/>
            <person name="Mendes T.A.O."/>
            <person name="Soares M.A."/>
        </authorList>
    </citation>
    <scope>NUCLEOTIDE SEQUENCE [LARGE SCALE GENOMIC DNA]</scope>
    <source>
        <strain evidence="1 2">193</strain>
    </source>
</reference>
<evidence type="ECO:0000313" key="1">
    <source>
        <dbReference type="EMBL" id="RMB87366.1"/>
    </source>
</evidence>
<proteinExistence type="predicted"/>
<dbReference type="EMBL" id="PENI01000002">
    <property type="protein sequence ID" value="RMB87366.1"/>
    <property type="molecule type" value="Genomic_DNA"/>
</dbReference>
<sequence>MADIPDRLIALERTAEEERAKLAGLSGDDYDAQWRRWREAAEAAQTAITEHAKATEANRHEVEQAVKRAVRHGEEDPAE</sequence>
<name>A0A3M0IYG5_9ACTN</name>
<dbReference type="Proteomes" id="UP000270471">
    <property type="component" value="Unassembled WGS sequence"/>
</dbReference>
<accession>A0A3M0IYG5</accession>
<dbReference type="SUPFAM" id="SSF140453">
    <property type="entry name" value="EsxAB dimer-like"/>
    <property type="match status" value="1"/>
</dbReference>
<dbReference type="InterPro" id="IPR036689">
    <property type="entry name" value="ESAT-6-like_sf"/>
</dbReference>